<keyword evidence="4" id="KW-1185">Reference proteome</keyword>
<reference evidence="3" key="1">
    <citation type="submission" date="2013-04" db="EMBL/GenBank/DDBJ databases">
        <authorList>
            <person name="Qu J."/>
            <person name="Murali S.C."/>
            <person name="Bandaranaike D."/>
            <person name="Bellair M."/>
            <person name="Blankenburg K."/>
            <person name="Chao H."/>
            <person name="Dinh H."/>
            <person name="Doddapaneni H."/>
            <person name="Downs B."/>
            <person name="Dugan-Rocha S."/>
            <person name="Elkadiri S."/>
            <person name="Gnanaolivu R.D."/>
            <person name="Hernandez B."/>
            <person name="Javaid M."/>
            <person name="Jayaseelan J.C."/>
            <person name="Lee S."/>
            <person name="Li M."/>
            <person name="Ming W."/>
            <person name="Munidasa M."/>
            <person name="Muniz J."/>
            <person name="Nguyen L."/>
            <person name="Ongeri F."/>
            <person name="Osuji N."/>
            <person name="Pu L.-L."/>
            <person name="Puazo M."/>
            <person name="Qu C."/>
            <person name="Quiroz J."/>
            <person name="Raj R."/>
            <person name="Weissenberger G."/>
            <person name="Xin Y."/>
            <person name="Zou X."/>
            <person name="Han Y."/>
            <person name="Richards S."/>
            <person name="Worley K."/>
            <person name="Muzny D."/>
            <person name="Gibbs R."/>
        </authorList>
    </citation>
    <scope>NUCLEOTIDE SEQUENCE</scope>
    <source>
        <strain evidence="3">Sampled in the wild</strain>
    </source>
</reference>
<organism evidence="3 4">
    <name type="scientific">Ladona fulva</name>
    <name type="common">Scarce chaser dragonfly</name>
    <name type="synonym">Libellula fulva</name>
    <dbReference type="NCBI Taxonomy" id="123851"/>
    <lineage>
        <taxon>Eukaryota</taxon>
        <taxon>Metazoa</taxon>
        <taxon>Ecdysozoa</taxon>
        <taxon>Arthropoda</taxon>
        <taxon>Hexapoda</taxon>
        <taxon>Insecta</taxon>
        <taxon>Pterygota</taxon>
        <taxon>Palaeoptera</taxon>
        <taxon>Odonata</taxon>
        <taxon>Epiprocta</taxon>
        <taxon>Anisoptera</taxon>
        <taxon>Libelluloidea</taxon>
        <taxon>Libellulidae</taxon>
        <taxon>Ladona</taxon>
    </lineage>
</organism>
<gene>
    <name evidence="3" type="ORF">J437_LFUL018879</name>
</gene>
<keyword evidence="1" id="KW-0175">Coiled coil</keyword>
<evidence type="ECO:0000256" key="2">
    <source>
        <dbReference type="SAM" id="MobiDB-lite"/>
    </source>
</evidence>
<accession>A0A8K0PD49</accession>
<protein>
    <submittedName>
        <fullName evidence="3">Uncharacterized protein</fullName>
    </submittedName>
</protein>
<feature type="compositionally biased region" description="Polar residues" evidence="2">
    <location>
        <begin position="82"/>
        <end position="102"/>
    </location>
</feature>
<dbReference type="EMBL" id="KZ309497">
    <property type="protein sequence ID" value="KAG8239044.1"/>
    <property type="molecule type" value="Genomic_DNA"/>
</dbReference>
<feature type="coiled-coil region" evidence="1">
    <location>
        <begin position="44"/>
        <end position="71"/>
    </location>
</feature>
<evidence type="ECO:0000256" key="1">
    <source>
        <dbReference type="SAM" id="Coils"/>
    </source>
</evidence>
<evidence type="ECO:0000313" key="4">
    <source>
        <dbReference type="Proteomes" id="UP000792457"/>
    </source>
</evidence>
<name>A0A8K0PD49_LADFU</name>
<dbReference type="Proteomes" id="UP000792457">
    <property type="component" value="Unassembled WGS sequence"/>
</dbReference>
<dbReference type="AlphaFoldDB" id="A0A8K0PD49"/>
<feature type="region of interest" description="Disordered" evidence="2">
    <location>
        <begin position="72"/>
        <end position="102"/>
    </location>
</feature>
<sequence>MRCKQLIYGGAKGQPSGIVQQTKKTDFGIQTTLGESSKSQAPEVHLLHKKIKQLENDKEFLKELCRRRHKQREDLKKELATLSGQSTSKAQPENKENVNLNA</sequence>
<proteinExistence type="predicted"/>
<comment type="caution">
    <text evidence="3">The sequence shown here is derived from an EMBL/GenBank/DDBJ whole genome shotgun (WGS) entry which is preliminary data.</text>
</comment>
<evidence type="ECO:0000313" key="3">
    <source>
        <dbReference type="EMBL" id="KAG8239044.1"/>
    </source>
</evidence>
<reference evidence="3" key="2">
    <citation type="submission" date="2017-10" db="EMBL/GenBank/DDBJ databases">
        <title>Ladona fulva Genome sequencing and assembly.</title>
        <authorList>
            <person name="Murali S."/>
            <person name="Richards S."/>
            <person name="Bandaranaike D."/>
            <person name="Bellair M."/>
            <person name="Blankenburg K."/>
            <person name="Chao H."/>
            <person name="Dinh H."/>
            <person name="Doddapaneni H."/>
            <person name="Dugan-Rocha S."/>
            <person name="Elkadiri S."/>
            <person name="Gnanaolivu R."/>
            <person name="Hernandez B."/>
            <person name="Skinner E."/>
            <person name="Javaid M."/>
            <person name="Lee S."/>
            <person name="Li M."/>
            <person name="Ming W."/>
            <person name="Munidasa M."/>
            <person name="Muniz J."/>
            <person name="Nguyen L."/>
            <person name="Hughes D."/>
            <person name="Osuji N."/>
            <person name="Pu L.-L."/>
            <person name="Puazo M."/>
            <person name="Qu C."/>
            <person name="Quiroz J."/>
            <person name="Raj R."/>
            <person name="Weissenberger G."/>
            <person name="Xin Y."/>
            <person name="Zou X."/>
            <person name="Han Y."/>
            <person name="Worley K."/>
            <person name="Muzny D."/>
            <person name="Gibbs R."/>
        </authorList>
    </citation>
    <scope>NUCLEOTIDE SEQUENCE</scope>
    <source>
        <strain evidence="3">Sampled in the wild</strain>
    </source>
</reference>